<sequence>MNQFCIYGENGTLVCRSIFCNWTCTAWVIDSSRCSWVVVTVHGRCHTGATRPACYQDTCAKYCMMACLNNAEVMRKEAHLRRLPRWYAEMKYLRCGMAGCSHNGSRGKEIAKASKEMAPDF</sequence>
<accession>A0A8S1J2T7</accession>
<organism evidence="1 2">
    <name type="scientific">Ostreobium quekettii</name>
    <dbReference type="NCBI Taxonomy" id="121088"/>
    <lineage>
        <taxon>Eukaryota</taxon>
        <taxon>Viridiplantae</taxon>
        <taxon>Chlorophyta</taxon>
        <taxon>core chlorophytes</taxon>
        <taxon>Ulvophyceae</taxon>
        <taxon>TCBD clade</taxon>
        <taxon>Bryopsidales</taxon>
        <taxon>Ostreobineae</taxon>
        <taxon>Ostreobiaceae</taxon>
        <taxon>Ostreobium</taxon>
    </lineage>
</organism>
<keyword evidence="2" id="KW-1185">Reference proteome</keyword>
<evidence type="ECO:0000313" key="1">
    <source>
        <dbReference type="EMBL" id="CAD7700056.1"/>
    </source>
</evidence>
<gene>
    <name evidence="1" type="ORF">OSTQU699_LOCUS5415</name>
</gene>
<dbReference type="AlphaFoldDB" id="A0A8S1J2T7"/>
<comment type="caution">
    <text evidence="1">The sequence shown here is derived from an EMBL/GenBank/DDBJ whole genome shotgun (WGS) entry which is preliminary data.</text>
</comment>
<reference evidence="1" key="1">
    <citation type="submission" date="2020-12" db="EMBL/GenBank/DDBJ databases">
        <authorList>
            <person name="Iha C."/>
        </authorList>
    </citation>
    <scope>NUCLEOTIDE SEQUENCE</scope>
</reference>
<name>A0A8S1J2T7_9CHLO</name>
<evidence type="ECO:0000313" key="2">
    <source>
        <dbReference type="Proteomes" id="UP000708148"/>
    </source>
</evidence>
<dbReference type="Proteomes" id="UP000708148">
    <property type="component" value="Unassembled WGS sequence"/>
</dbReference>
<proteinExistence type="predicted"/>
<dbReference type="EMBL" id="CAJHUC010001167">
    <property type="protein sequence ID" value="CAD7700056.1"/>
    <property type="molecule type" value="Genomic_DNA"/>
</dbReference>
<protein>
    <submittedName>
        <fullName evidence="1">Uncharacterized protein</fullName>
    </submittedName>
</protein>